<sequence>MTIILLITFVIQSFTFICSKKQDCQWIFNVRSLRACFLVNCPNVIVLVTFFRFICRGNLPSESLERVQNFSGRHVHLFHVISFSAEDSREESSRNAEFSFGLLRIAVIDFK</sequence>
<proteinExistence type="predicted"/>
<dbReference type="Proteomes" id="UP001328107">
    <property type="component" value="Unassembled WGS sequence"/>
</dbReference>
<keyword evidence="1" id="KW-0732">Signal</keyword>
<evidence type="ECO:0008006" key="4">
    <source>
        <dbReference type="Google" id="ProtNLM"/>
    </source>
</evidence>
<evidence type="ECO:0000313" key="2">
    <source>
        <dbReference type="EMBL" id="GMR49602.1"/>
    </source>
</evidence>
<comment type="caution">
    <text evidence="2">The sequence shown here is derived from an EMBL/GenBank/DDBJ whole genome shotgun (WGS) entry which is preliminary data.</text>
</comment>
<name>A0AAN5I2I8_9BILA</name>
<evidence type="ECO:0000313" key="3">
    <source>
        <dbReference type="Proteomes" id="UP001328107"/>
    </source>
</evidence>
<gene>
    <name evidence="2" type="ORF">PMAYCL1PPCAC_19797</name>
</gene>
<protein>
    <recommendedName>
        <fullName evidence="4">G protein-coupled receptor</fullName>
    </recommendedName>
</protein>
<evidence type="ECO:0000256" key="1">
    <source>
        <dbReference type="SAM" id="SignalP"/>
    </source>
</evidence>
<keyword evidence="3" id="KW-1185">Reference proteome</keyword>
<accession>A0AAN5I2I8</accession>
<organism evidence="2 3">
    <name type="scientific">Pristionchus mayeri</name>
    <dbReference type="NCBI Taxonomy" id="1317129"/>
    <lineage>
        <taxon>Eukaryota</taxon>
        <taxon>Metazoa</taxon>
        <taxon>Ecdysozoa</taxon>
        <taxon>Nematoda</taxon>
        <taxon>Chromadorea</taxon>
        <taxon>Rhabditida</taxon>
        <taxon>Rhabditina</taxon>
        <taxon>Diplogasteromorpha</taxon>
        <taxon>Diplogasteroidea</taxon>
        <taxon>Neodiplogasteridae</taxon>
        <taxon>Pristionchus</taxon>
    </lineage>
</organism>
<feature type="chain" id="PRO_5042916432" description="G protein-coupled receptor" evidence="1">
    <location>
        <begin position="20"/>
        <end position="111"/>
    </location>
</feature>
<feature type="signal peptide" evidence="1">
    <location>
        <begin position="1"/>
        <end position="19"/>
    </location>
</feature>
<dbReference type="AlphaFoldDB" id="A0AAN5I2I8"/>
<dbReference type="EMBL" id="BTRK01000004">
    <property type="protein sequence ID" value="GMR49602.1"/>
    <property type="molecule type" value="Genomic_DNA"/>
</dbReference>
<reference evidence="3" key="1">
    <citation type="submission" date="2022-10" db="EMBL/GenBank/DDBJ databases">
        <title>Genome assembly of Pristionchus species.</title>
        <authorList>
            <person name="Yoshida K."/>
            <person name="Sommer R.J."/>
        </authorList>
    </citation>
    <scope>NUCLEOTIDE SEQUENCE [LARGE SCALE GENOMIC DNA]</scope>
    <source>
        <strain evidence="3">RS5460</strain>
    </source>
</reference>